<dbReference type="EMBL" id="QXTE01000018">
    <property type="protein sequence ID" value="TFK12996.1"/>
    <property type="molecule type" value="Genomic_DNA"/>
</dbReference>
<evidence type="ECO:0000313" key="2">
    <source>
        <dbReference type="EMBL" id="TFK12996.1"/>
    </source>
</evidence>
<comment type="caution">
    <text evidence="2">The sequence shown here is derived from an EMBL/GenBank/DDBJ whole genome shotgun (WGS) entry which is preliminary data.</text>
</comment>
<proteinExistence type="predicted"/>
<feature type="region of interest" description="Disordered" evidence="1">
    <location>
        <begin position="197"/>
        <end position="235"/>
    </location>
</feature>
<sequence length="276" mass="30774">MQAKLLSVQALMSMGHVNCEQRCLTDRPHWSGMRRIPASSSPEEHHSVEGNIKTIEVWERGISPGNLVPPFKALVGQGKSVHTGSQCALIHTLAISALASPCRQAGKLLHHRGTFEKVTHATNCPLATNYPTIEVAVFPQALMSMGHVNCEQRCLTDRPHWSGMRRIPASSSPEEHHSVEGNIKTIEVWERGISPGNLVPPFKSSSRERHRSMGENKTHQQGTGSSFKAWPNTPCSQRNQSFSGMKYNGTWKEMSSNTDNGWNEREVLRREVQILK</sequence>
<organism evidence="2 3">
    <name type="scientific">Platysternon megacephalum</name>
    <name type="common">big-headed turtle</name>
    <dbReference type="NCBI Taxonomy" id="55544"/>
    <lineage>
        <taxon>Eukaryota</taxon>
        <taxon>Metazoa</taxon>
        <taxon>Chordata</taxon>
        <taxon>Craniata</taxon>
        <taxon>Vertebrata</taxon>
        <taxon>Euteleostomi</taxon>
        <taxon>Archelosauria</taxon>
        <taxon>Testudinata</taxon>
        <taxon>Testudines</taxon>
        <taxon>Cryptodira</taxon>
        <taxon>Durocryptodira</taxon>
        <taxon>Testudinoidea</taxon>
        <taxon>Platysternidae</taxon>
        <taxon>Platysternon</taxon>
    </lineage>
</organism>
<dbReference type="Proteomes" id="UP000297703">
    <property type="component" value="Unassembled WGS sequence"/>
</dbReference>
<reference evidence="2 3" key="1">
    <citation type="submission" date="2019-04" db="EMBL/GenBank/DDBJ databases">
        <title>Draft genome of the big-headed turtle Platysternon megacephalum.</title>
        <authorList>
            <person name="Gong S."/>
        </authorList>
    </citation>
    <scope>NUCLEOTIDE SEQUENCE [LARGE SCALE GENOMIC DNA]</scope>
    <source>
        <strain evidence="2">DO16091913</strain>
        <tissue evidence="2">Muscle</tissue>
    </source>
</reference>
<reference evidence="2 3" key="2">
    <citation type="submission" date="2019-04" db="EMBL/GenBank/DDBJ databases">
        <title>The genome sequence of big-headed turtle.</title>
        <authorList>
            <person name="Gong S."/>
        </authorList>
    </citation>
    <scope>NUCLEOTIDE SEQUENCE [LARGE SCALE GENOMIC DNA]</scope>
    <source>
        <strain evidence="2">DO16091913</strain>
        <tissue evidence="2">Muscle</tissue>
    </source>
</reference>
<gene>
    <name evidence="2" type="ORF">DR999_PMT03829</name>
</gene>
<feature type="compositionally biased region" description="Basic and acidic residues" evidence="1">
    <location>
        <begin position="205"/>
        <end position="218"/>
    </location>
</feature>
<dbReference type="AlphaFoldDB" id="A0A4D9ERI2"/>
<protein>
    <submittedName>
        <fullName evidence="2">Serine/threonine-protein phosphatase 2A regulatory subunit B'' subunit gamma</fullName>
    </submittedName>
</protein>
<keyword evidence="3" id="KW-1185">Reference proteome</keyword>
<name>A0A4D9ERI2_9SAUR</name>
<accession>A0A4D9ERI2</accession>
<evidence type="ECO:0000313" key="3">
    <source>
        <dbReference type="Proteomes" id="UP000297703"/>
    </source>
</evidence>
<evidence type="ECO:0000256" key="1">
    <source>
        <dbReference type="SAM" id="MobiDB-lite"/>
    </source>
</evidence>